<dbReference type="AlphaFoldDB" id="A0AAX6MAX5"/>
<evidence type="ECO:0008006" key="3">
    <source>
        <dbReference type="Google" id="ProtNLM"/>
    </source>
</evidence>
<gene>
    <name evidence="1" type="ORF">Daesc_008121</name>
</gene>
<accession>A0AAX6MAX5</accession>
<keyword evidence="2" id="KW-1185">Reference proteome</keyword>
<proteinExistence type="predicted"/>
<name>A0AAX6MAX5_9PEZI</name>
<dbReference type="EMBL" id="JBANMG010000008">
    <property type="protein sequence ID" value="KAK6949800.1"/>
    <property type="molecule type" value="Genomic_DNA"/>
</dbReference>
<dbReference type="CDD" id="cd10170">
    <property type="entry name" value="ASKHA_NBD_HSP70"/>
    <property type="match status" value="1"/>
</dbReference>
<evidence type="ECO:0000313" key="1">
    <source>
        <dbReference type="EMBL" id="KAK6949800.1"/>
    </source>
</evidence>
<sequence length="630" mass="71406">MASERPDILVAIDFGTTYTGNSLRTKGVAWARPQRNHTLQSPIQIIHNWPGASTKNEQKVHTCLVYNHDESLSSWGYLCEDDDMINKKKREFFKIFLDQRTLEDARRQHIGQAPTSVKDAQRLVSSYLREVYLHVKSTVELHTGIGHVGWQELVVEFIFSVPTTWRNQEIINSFKKCIHDAGFGVEGRYHRATVELTESEAAAVGTIKSSTVVFETGDIFLSVDAGGGTTDLALMQVVEARQPFPLLSQLNQVDGIGIGSTLIDQAFVTMINNRLNKFPDLVDKLPPDCAERLVKSERYRTTKHKFGERVYQSTCYKLPLDGVPYNLNHAGAQIELDTILEEFKSDESQNREEMQALFDPHVEGITRKIHEQLEWMLANGVDRPISYMILSGGLGSSKYIRDRIQHEMMISLYPHAHQVKVLQAPDPQLVVVKGLLLDRLQNLESGLAPVIVSRVARASYGLVCKTKYNPEIHSDEDIKTDCYDGEKYAMGQIDWIIRKGESISTNTPISTTYTKKVDPKDSNRSWDSIVVISDLDPFLLPRSVNQEGFKQLCVVKSDITGINHSDMIMKRKARRFLFHGKKFYICSYEVRVIVAPADLRFELWFAGQKFSGNHEPIRITWDTEGSRVGG</sequence>
<dbReference type="Proteomes" id="UP001369815">
    <property type="component" value="Unassembled WGS sequence"/>
</dbReference>
<evidence type="ECO:0000313" key="2">
    <source>
        <dbReference type="Proteomes" id="UP001369815"/>
    </source>
</evidence>
<dbReference type="PANTHER" id="PTHR42749:SF1">
    <property type="entry name" value="CELL SHAPE-DETERMINING PROTEIN MREB"/>
    <property type="match status" value="1"/>
</dbReference>
<dbReference type="PANTHER" id="PTHR42749">
    <property type="entry name" value="CELL SHAPE-DETERMINING PROTEIN MREB"/>
    <property type="match status" value="1"/>
</dbReference>
<reference evidence="1 2" key="1">
    <citation type="journal article" date="2024" name="Front Chem Biol">
        <title>Unveiling the potential of Daldinia eschscholtzii MFLUCC 19-0629 through bioactivity and bioinformatics studies for enhanced sustainable agriculture production.</title>
        <authorList>
            <person name="Brooks S."/>
            <person name="Weaver J.A."/>
            <person name="Klomchit A."/>
            <person name="Alharthi S.A."/>
            <person name="Onlamun T."/>
            <person name="Nurani R."/>
            <person name="Vong T.K."/>
            <person name="Alberti F."/>
            <person name="Greco C."/>
        </authorList>
    </citation>
    <scope>NUCLEOTIDE SEQUENCE [LARGE SCALE GENOMIC DNA]</scope>
    <source>
        <strain evidence="1">MFLUCC 19-0629</strain>
    </source>
</reference>
<comment type="caution">
    <text evidence="1">The sequence shown here is derived from an EMBL/GenBank/DDBJ whole genome shotgun (WGS) entry which is preliminary data.</text>
</comment>
<dbReference type="InterPro" id="IPR043129">
    <property type="entry name" value="ATPase_NBD"/>
</dbReference>
<dbReference type="Gene3D" id="3.30.420.40">
    <property type="match status" value="2"/>
</dbReference>
<dbReference type="Gene3D" id="3.90.640.10">
    <property type="entry name" value="Actin, Chain A, domain 4"/>
    <property type="match status" value="1"/>
</dbReference>
<protein>
    <recommendedName>
        <fullName evidence="3">Hsp70 family chaperone</fullName>
    </recommendedName>
</protein>
<organism evidence="1 2">
    <name type="scientific">Daldinia eschscholtzii</name>
    <dbReference type="NCBI Taxonomy" id="292717"/>
    <lineage>
        <taxon>Eukaryota</taxon>
        <taxon>Fungi</taxon>
        <taxon>Dikarya</taxon>
        <taxon>Ascomycota</taxon>
        <taxon>Pezizomycotina</taxon>
        <taxon>Sordariomycetes</taxon>
        <taxon>Xylariomycetidae</taxon>
        <taxon>Xylariales</taxon>
        <taxon>Hypoxylaceae</taxon>
        <taxon>Daldinia</taxon>
    </lineage>
</organism>
<dbReference type="SUPFAM" id="SSF53067">
    <property type="entry name" value="Actin-like ATPase domain"/>
    <property type="match status" value="1"/>
</dbReference>